<reference evidence="2 3" key="1">
    <citation type="submission" date="2020-05" db="EMBL/GenBank/DDBJ databases">
        <title>Description of Pedobacter foliorum sp. nov.</title>
        <authorList>
            <person name="Qi S."/>
            <person name="Carlier A."/>
            <person name="Cnockaert M."/>
            <person name="Vandamme P."/>
        </authorList>
    </citation>
    <scope>NUCLEOTIDE SEQUENCE [LARGE SCALE GENOMIC DNA]</scope>
    <source>
        <strain evidence="2 3">LMG 31300</strain>
    </source>
</reference>
<proteinExistence type="predicted"/>
<protein>
    <submittedName>
        <fullName evidence="2">Uncharacterized protein</fullName>
    </submittedName>
</protein>
<dbReference type="EMBL" id="JABMKV010000005">
    <property type="protein sequence ID" value="NQX33160.1"/>
    <property type="molecule type" value="Genomic_DNA"/>
</dbReference>
<evidence type="ECO:0000256" key="1">
    <source>
        <dbReference type="SAM" id="SignalP"/>
    </source>
</evidence>
<gene>
    <name evidence="2" type="ORF">HQN85_15590</name>
</gene>
<organism evidence="2 3">
    <name type="scientific">Pedobacter boryungensis</name>
    <dbReference type="NCBI Taxonomy" id="869962"/>
    <lineage>
        <taxon>Bacteria</taxon>
        <taxon>Pseudomonadati</taxon>
        <taxon>Bacteroidota</taxon>
        <taxon>Sphingobacteriia</taxon>
        <taxon>Sphingobacteriales</taxon>
        <taxon>Sphingobacteriaceae</taxon>
        <taxon>Pedobacter</taxon>
    </lineage>
</organism>
<accession>A0ABX2DGQ6</accession>
<keyword evidence="1" id="KW-0732">Signal</keyword>
<keyword evidence="3" id="KW-1185">Reference proteome</keyword>
<dbReference type="Proteomes" id="UP000762110">
    <property type="component" value="Unassembled WGS sequence"/>
</dbReference>
<comment type="caution">
    <text evidence="2">The sequence shown here is derived from an EMBL/GenBank/DDBJ whole genome shotgun (WGS) entry which is preliminary data.</text>
</comment>
<sequence>MKYSMHKLSVLIVVTITLSSAKVMAQVRSNMYYFNNGAPNSTAFLDASSSPGWNNSSSFGKGLIFPRVDLTKLSSLAITGSVQADNFPSLMDGMIVYNTAVGNSLIGNIAVSPGFYYYKNSSNNLLGGVWSPLVSATNPGTNNWPLTGSSGVNKSRYFGTQNLNPLIFKVNGIEAARILVNGDQPGSLNLNAPLQLRGEPILSYGRDMSGNNLLVGNIVASSLTGKNNTLLGASSGKNLNLGSNNTLIGALAGSAITDGYENTFIGDNAGNATSKGSFNTAIGRYAGPSGDLKYTTVIGNGAVAKQNNTLIMGADLNRLAIGINTETPRATLDVATDDAIVLPVGDTKTQPVTTAVPGMLRFNKERDFAEYFNNYKAWVNLSKNTGWTLEGNYGTVPAYNYVGTADDQPMRFGANNQEAFRITPKGKVAPAFVNIKAPLWLKGQRMLWQEDAGKGPNMMFGAWDKIPNPYLITGANNILFGVSAGGNITSGNNNIFLGYSAGLAASTGNDNIGIGGFTGPDYPGISKSMTFYVKNRPRKSNSLIFGDEITGYLFNAVGVNTSSPVAIFHVNSTDAMIVPSGTTTQRPPTAEGGMLRFNETTKLLEYFDGLKWVSLSPPKILKMAYTAQNYTLPVWGYQTYDIPFPGAKLGGVVDAQVQQESYYSGQAADVIMTEHRVIADGIVRVVFMTIRMGTNTTPSPIYFVGPPGPGVPFKPTFTMNITVIQ</sequence>
<feature type="chain" id="PRO_5045225056" evidence="1">
    <location>
        <begin position="26"/>
        <end position="725"/>
    </location>
</feature>
<feature type="signal peptide" evidence="1">
    <location>
        <begin position="1"/>
        <end position="25"/>
    </location>
</feature>
<evidence type="ECO:0000313" key="2">
    <source>
        <dbReference type="EMBL" id="NQX33160.1"/>
    </source>
</evidence>
<evidence type="ECO:0000313" key="3">
    <source>
        <dbReference type="Proteomes" id="UP000762110"/>
    </source>
</evidence>
<name>A0ABX2DGQ6_9SPHI</name>
<dbReference type="RefSeq" id="WP_173274000.1">
    <property type="nucleotide sequence ID" value="NZ_JABMKV010000005.1"/>
</dbReference>